<dbReference type="CDD" id="cd18580">
    <property type="entry name" value="ABC_6TM_ABCC_D2"/>
    <property type="match status" value="1"/>
</dbReference>
<feature type="transmembrane region" description="Helical" evidence="11">
    <location>
        <begin position="38"/>
        <end position="56"/>
    </location>
</feature>
<feature type="transmembrane region" description="Helical" evidence="11">
    <location>
        <begin position="135"/>
        <end position="151"/>
    </location>
</feature>
<dbReference type="PROSITE" id="PS50929">
    <property type="entry name" value="ABC_TM1F"/>
    <property type="match status" value="2"/>
</dbReference>
<dbReference type="CDD" id="cd18579">
    <property type="entry name" value="ABC_6TM_ABCC_D1"/>
    <property type="match status" value="1"/>
</dbReference>
<dbReference type="FunFam" id="3.40.50.300:FF:002145">
    <property type="entry name" value="ABC transporter (MsbA subfamily)"/>
    <property type="match status" value="1"/>
</dbReference>
<dbReference type="PROSITE" id="PS50893">
    <property type="entry name" value="ABC_TRANSPORTER_2"/>
    <property type="match status" value="2"/>
</dbReference>
<keyword evidence="10" id="KW-0325">Glycoprotein</keyword>
<evidence type="ECO:0000256" key="5">
    <source>
        <dbReference type="ARBA" id="ARBA00022692"/>
    </source>
</evidence>
<dbReference type="PROSITE" id="PS00211">
    <property type="entry name" value="ABC_TRANSPORTER_1"/>
    <property type="match status" value="1"/>
</dbReference>
<dbReference type="InterPro" id="IPR044746">
    <property type="entry name" value="ABCC_6TM_D1"/>
</dbReference>
<evidence type="ECO:0000256" key="10">
    <source>
        <dbReference type="ARBA" id="ARBA00023180"/>
    </source>
</evidence>
<dbReference type="InterPro" id="IPR011527">
    <property type="entry name" value="ABC1_TM_dom"/>
</dbReference>
<dbReference type="InterPro" id="IPR017871">
    <property type="entry name" value="ABC_transporter-like_CS"/>
</dbReference>
<comment type="caution">
    <text evidence="14">The sequence shown here is derived from an EMBL/GenBank/DDBJ whole genome shotgun (WGS) entry which is preliminary data.</text>
</comment>
<keyword evidence="7" id="KW-0067">ATP-binding</keyword>
<dbReference type="SMART" id="SM00382">
    <property type="entry name" value="AAA"/>
    <property type="match status" value="2"/>
</dbReference>
<evidence type="ECO:0000256" key="2">
    <source>
        <dbReference type="ARBA" id="ARBA00009726"/>
    </source>
</evidence>
<gene>
    <name evidence="14" type="ORF">PENARI_c007G07117</name>
</gene>
<keyword evidence="9 11" id="KW-0472">Membrane</keyword>
<keyword evidence="4" id="KW-1003">Cell membrane</keyword>
<accession>A0A1F5LLK2</accession>
<dbReference type="RefSeq" id="XP_022489327.1">
    <property type="nucleotide sequence ID" value="XM_022631014.1"/>
</dbReference>
<dbReference type="Pfam" id="PF00664">
    <property type="entry name" value="ABC_membrane"/>
    <property type="match status" value="1"/>
</dbReference>
<dbReference type="GeneID" id="34575748"/>
<comment type="similarity">
    <text evidence="2">Belongs to the ABC transporter superfamily. ABCC family. Conjugate transporter (TC 3.A.1.208) subfamily.</text>
</comment>
<dbReference type="Proteomes" id="UP000177622">
    <property type="component" value="Unassembled WGS sequence"/>
</dbReference>
<comment type="subcellular location">
    <subcellularLocation>
        <location evidence="1">Cell membrane</location>
        <topology evidence="1">Multi-pass membrane protein</topology>
    </subcellularLocation>
</comment>
<feature type="transmembrane region" description="Helical" evidence="11">
    <location>
        <begin position="98"/>
        <end position="123"/>
    </location>
</feature>
<feature type="domain" description="ABC transmembrane type-1" evidence="13">
    <location>
        <begin position="885"/>
        <end position="1157"/>
    </location>
</feature>
<dbReference type="InterPro" id="IPR044726">
    <property type="entry name" value="ABCC_6TM_D2"/>
</dbReference>
<feature type="transmembrane region" description="Helical" evidence="11">
    <location>
        <begin position="1099"/>
        <end position="1122"/>
    </location>
</feature>
<evidence type="ECO:0000313" key="15">
    <source>
        <dbReference type="Proteomes" id="UP000177622"/>
    </source>
</evidence>
<evidence type="ECO:0000256" key="7">
    <source>
        <dbReference type="ARBA" id="ARBA00022840"/>
    </source>
</evidence>
<feature type="transmembrane region" description="Helical" evidence="11">
    <location>
        <begin position="68"/>
        <end position="92"/>
    </location>
</feature>
<feature type="domain" description="ABC transmembrane type-1" evidence="13">
    <location>
        <begin position="316"/>
        <end position="553"/>
    </location>
</feature>
<evidence type="ECO:0000256" key="9">
    <source>
        <dbReference type="ARBA" id="ARBA00023136"/>
    </source>
</evidence>
<evidence type="ECO:0000256" key="1">
    <source>
        <dbReference type="ARBA" id="ARBA00004651"/>
    </source>
</evidence>
<name>A0A1F5LLK2_PENAI</name>
<dbReference type="FunFam" id="1.20.1560.10:FF:000066">
    <property type="entry name" value="ABC multidrug transporter (Eurofung)"/>
    <property type="match status" value="1"/>
</dbReference>
<dbReference type="InterPro" id="IPR050173">
    <property type="entry name" value="ABC_transporter_C-like"/>
</dbReference>
<evidence type="ECO:0000256" key="6">
    <source>
        <dbReference type="ARBA" id="ARBA00022741"/>
    </source>
</evidence>
<dbReference type="SUPFAM" id="SSF90123">
    <property type="entry name" value="ABC transporter transmembrane region"/>
    <property type="match status" value="2"/>
</dbReference>
<dbReference type="GO" id="GO:0140359">
    <property type="term" value="F:ABC-type transporter activity"/>
    <property type="evidence" value="ECO:0007669"/>
    <property type="project" value="InterPro"/>
</dbReference>
<dbReference type="STRING" id="1835702.A0A1F5LLK2"/>
<evidence type="ECO:0000256" key="11">
    <source>
        <dbReference type="SAM" id="Phobius"/>
    </source>
</evidence>
<dbReference type="Gene3D" id="1.20.1560.10">
    <property type="entry name" value="ABC transporter type 1, transmembrane domain"/>
    <property type="match status" value="2"/>
</dbReference>
<dbReference type="FunFam" id="1.20.1560.10:FF:000055">
    <property type="entry name" value="ABC multidrug transporter (Eurofung)"/>
    <property type="match status" value="1"/>
</dbReference>
<evidence type="ECO:0000256" key="3">
    <source>
        <dbReference type="ARBA" id="ARBA00022448"/>
    </source>
</evidence>
<dbReference type="OrthoDB" id="6500128at2759"/>
<evidence type="ECO:0000256" key="4">
    <source>
        <dbReference type="ARBA" id="ARBA00022475"/>
    </source>
</evidence>
<keyword evidence="8 11" id="KW-1133">Transmembrane helix</keyword>
<dbReference type="InterPro" id="IPR003439">
    <property type="entry name" value="ABC_transporter-like_ATP-bd"/>
</dbReference>
<dbReference type="InterPro" id="IPR036640">
    <property type="entry name" value="ABC1_TM_sf"/>
</dbReference>
<keyword evidence="5 11" id="KW-0812">Transmembrane</keyword>
<dbReference type="Pfam" id="PF00005">
    <property type="entry name" value="ABC_tran"/>
    <property type="match status" value="2"/>
</dbReference>
<dbReference type="PANTHER" id="PTHR24223">
    <property type="entry name" value="ATP-BINDING CASSETTE SUB-FAMILY C"/>
    <property type="match status" value="1"/>
</dbReference>
<dbReference type="SUPFAM" id="SSF52540">
    <property type="entry name" value="P-loop containing nucleoside triphosphate hydrolases"/>
    <property type="match status" value="2"/>
</dbReference>
<dbReference type="InterPro" id="IPR027417">
    <property type="entry name" value="P-loop_NTPase"/>
</dbReference>
<dbReference type="GO" id="GO:0005886">
    <property type="term" value="C:plasma membrane"/>
    <property type="evidence" value="ECO:0007669"/>
    <property type="project" value="UniProtKB-SubCell"/>
</dbReference>
<feature type="transmembrane region" description="Helical" evidence="11">
    <location>
        <begin position="988"/>
        <end position="1009"/>
    </location>
</feature>
<dbReference type="EMBL" id="LXJU01000007">
    <property type="protein sequence ID" value="OGE53890.1"/>
    <property type="molecule type" value="Genomic_DNA"/>
</dbReference>
<evidence type="ECO:0000259" key="12">
    <source>
        <dbReference type="PROSITE" id="PS50893"/>
    </source>
</evidence>
<proteinExistence type="inferred from homology"/>
<protein>
    <recommendedName>
        <fullName evidence="16">ABC transporter domain-containing protein</fullName>
    </recommendedName>
</protein>
<evidence type="ECO:0000259" key="13">
    <source>
        <dbReference type="PROSITE" id="PS50929"/>
    </source>
</evidence>
<dbReference type="InterPro" id="IPR056227">
    <property type="entry name" value="TMD0_ABC"/>
</dbReference>
<sequence length="1458" mass="160557">MIEHFSKSKCLPDSDKIFGPRVAIDCRDFDFTFLFEDAILILLPALIFLLLIPVRIRQVIQHPVQRLFHRLGVCKIVFLVTLCILQIVYTIFGNRNELLHTSISTAAGVTSTIAIAGAALVSFLDAQRSIKPSSLLELYYAALVITYLPRLRSLWLSPSPDFDFLRNLWTASYILTVLLAILESCGGQIHFSGSLESKGPREEILGFWARSLFVWILPTLRRGYSNTLDVPGLPQLDPSLGGEKAHIHLQKAWSDCRLRYRLLKAIFVAYARDILICIPPRLVLGGFTFCQPFLIQAAIKLSEQRASPPIKDYGRALVGAFVLVSKAVYARLVNRVMGMTRAGLMSMIYHCTLKLNKNKLGDSQAVTLIGTDVERICNSLQAFHECWVSVIEVTLAVYLLERQVGLTCVVPTVVSLICVLGTMPISKHIVPAQKQWVVRVQRRITTTLTMLANMKSIKMLGLTGTLDTIVSHLREVELKTSEVFRKLLICTVTLSNLPADFAPYATFLVYTIVSVKTHDSSLLVARAFTSLSLISILTSHLLTFIQSLPQFAQCLGCLSRIETYLCQVDRNPEADNETTEKIMSHLHQVVSPKAFDPSVAPEETQSDNSVLLSMENVDIAWSLESDSILRDLNLTITKGITVIVGPSGSGKSALIESIMGGTAVLKGVINMPLCAVGYCAETPWILNDTIRHNIIGVKGQIDQKWYTRCLEMAALTHDLEALPAGDLHLAGSNGNSLSGGQKKRVALARALYSWSPLLILDDAWSGLDSKNARLVEDSLFGVNGYCRQAGVSVILTAHTVPPFAEQVIVLQGGTVFDSGFYTDVISQAPELASRLPSDMAEGMELIRDGGGAAMKNIPLTADAKPNQPALACRAVDREDISWRSASALFANIVMLWIQWWSEANAKSPNSRPGYYLGVYTVFVLLNIGFYIASCHLLIIGIINNTASALHSDLLNTTLNAPYGFFSMTESGTIVNRFSQDMDLIDMKLPMCAIGFTGAASLCLIKAILLCVVGKYFAATIPFLLLAIWLIQRYYLRTSRQVRLLDIEAKSPLYTHFSETIAGISTIKAYRWQNRFQQTCDEHINNAQRPYYTLLSIQEWLACILDLVVAVMAVILVSITTFFSEKFTPAEIGVGLNLVLTFNSALAQAITSWTQLETSMGAVDRVQQFRDTTPSEHRPWGRPAPPHDWPNQGVIFFDRVTACHGFASLFPASFQSRHGVFLVGSTDHITYSSNMPAALKNVNLTIKSNEKFAICGPSGSGKTSLILTLLQMIDVQSGSISIDGIDLLSLQPGDVRSRINVIPQDPFFFPGTVRHNLSPTATTPDTMIESALQRVGLWEKISHNGGLGANLQPTSWSAGEKQLLALARSLASDSQIVVLDEATSSVDAATEKAMQEVIDQELSNRTIITIVHRFGYVHRFDRVAVLQGGELVECDTPKALLSKDSIFRGLYTASLEQPP</sequence>
<evidence type="ECO:0000313" key="14">
    <source>
        <dbReference type="EMBL" id="OGE53890.1"/>
    </source>
</evidence>
<evidence type="ECO:0008006" key="16">
    <source>
        <dbReference type="Google" id="ProtNLM"/>
    </source>
</evidence>
<evidence type="ECO:0000256" key="8">
    <source>
        <dbReference type="ARBA" id="ARBA00022989"/>
    </source>
</evidence>
<dbReference type="PANTHER" id="PTHR24223:SF404">
    <property type="entry name" value="ABC MULTIDRUG TRANSPORTER (EUROFUNG)-RELATED"/>
    <property type="match status" value="1"/>
</dbReference>
<feature type="transmembrane region" description="Helical" evidence="11">
    <location>
        <begin position="1015"/>
        <end position="1035"/>
    </location>
</feature>
<dbReference type="Pfam" id="PF24357">
    <property type="entry name" value="TMD0_ABC"/>
    <property type="match status" value="1"/>
</dbReference>
<dbReference type="Gene3D" id="3.40.50.300">
    <property type="entry name" value="P-loop containing nucleotide triphosphate hydrolases"/>
    <property type="match status" value="2"/>
</dbReference>
<keyword evidence="3" id="KW-0813">Transport</keyword>
<dbReference type="GO" id="GO:0016887">
    <property type="term" value="F:ATP hydrolysis activity"/>
    <property type="evidence" value="ECO:0007669"/>
    <property type="project" value="InterPro"/>
</dbReference>
<keyword evidence="6" id="KW-0547">Nucleotide-binding</keyword>
<keyword evidence="15" id="KW-1185">Reference proteome</keyword>
<dbReference type="InterPro" id="IPR003593">
    <property type="entry name" value="AAA+_ATPase"/>
</dbReference>
<reference evidence="14 15" key="1">
    <citation type="journal article" date="2016" name="Sci. Rep.">
        <title>Penicillium arizonense, a new, genome sequenced fungal species, reveals a high chemical diversity in secreted metabolites.</title>
        <authorList>
            <person name="Grijseels S."/>
            <person name="Nielsen J.C."/>
            <person name="Randelovic M."/>
            <person name="Nielsen J."/>
            <person name="Nielsen K.F."/>
            <person name="Workman M."/>
            <person name="Frisvad J.C."/>
        </authorList>
    </citation>
    <scope>NUCLEOTIDE SEQUENCE [LARGE SCALE GENOMIC DNA]</scope>
    <source>
        <strain evidence="14 15">CBS 141311</strain>
    </source>
</reference>
<feature type="transmembrane region" description="Helical" evidence="11">
    <location>
        <begin position="919"/>
        <end position="942"/>
    </location>
</feature>
<dbReference type="GO" id="GO:0005524">
    <property type="term" value="F:ATP binding"/>
    <property type="evidence" value="ECO:0007669"/>
    <property type="project" value="UniProtKB-KW"/>
</dbReference>
<organism evidence="14 15">
    <name type="scientific">Penicillium arizonense</name>
    <dbReference type="NCBI Taxonomy" id="1835702"/>
    <lineage>
        <taxon>Eukaryota</taxon>
        <taxon>Fungi</taxon>
        <taxon>Dikarya</taxon>
        <taxon>Ascomycota</taxon>
        <taxon>Pezizomycotina</taxon>
        <taxon>Eurotiomycetes</taxon>
        <taxon>Eurotiomycetidae</taxon>
        <taxon>Eurotiales</taxon>
        <taxon>Aspergillaceae</taxon>
        <taxon>Penicillium</taxon>
    </lineage>
</organism>
<feature type="domain" description="ABC transporter" evidence="12">
    <location>
        <begin position="614"/>
        <end position="837"/>
    </location>
</feature>
<feature type="domain" description="ABC transporter" evidence="12">
    <location>
        <begin position="1223"/>
        <end position="1452"/>
    </location>
</feature>